<feature type="transmembrane region" description="Helical" evidence="1">
    <location>
        <begin position="6"/>
        <end position="27"/>
    </location>
</feature>
<keyword evidence="1" id="KW-0472">Membrane</keyword>
<keyword evidence="4" id="KW-1185">Reference proteome</keyword>
<evidence type="ECO:0000256" key="1">
    <source>
        <dbReference type="SAM" id="Phobius"/>
    </source>
</evidence>
<feature type="transmembrane region" description="Helical" evidence="1">
    <location>
        <begin position="62"/>
        <end position="82"/>
    </location>
</feature>
<reference evidence="3 4" key="1">
    <citation type="submission" date="2016-12" db="EMBL/GenBank/DDBJ databases">
        <authorList>
            <person name="Song W.-J."/>
            <person name="Kurnit D.M."/>
        </authorList>
    </citation>
    <scope>NUCLEOTIDE SEQUENCE [LARGE SCALE GENOMIC DNA]</scope>
    <source>
        <strain evidence="3 4">DSM 12503</strain>
    </source>
</reference>
<dbReference type="InterPro" id="IPR006976">
    <property type="entry name" value="VanZ-like"/>
</dbReference>
<feature type="transmembrane region" description="Helical" evidence="1">
    <location>
        <begin position="34"/>
        <end position="56"/>
    </location>
</feature>
<evidence type="ECO:0000313" key="3">
    <source>
        <dbReference type="EMBL" id="SHO47822.1"/>
    </source>
</evidence>
<name>A0A1M7Y5R1_9FIRM</name>
<evidence type="ECO:0000313" key="4">
    <source>
        <dbReference type="Proteomes" id="UP000184612"/>
    </source>
</evidence>
<dbReference type="STRING" id="1121345.SAMN02745217_01665"/>
<dbReference type="Pfam" id="PF04892">
    <property type="entry name" value="VanZ"/>
    <property type="match status" value="1"/>
</dbReference>
<dbReference type="Proteomes" id="UP000184612">
    <property type="component" value="Unassembled WGS sequence"/>
</dbReference>
<feature type="transmembrane region" description="Helical" evidence="1">
    <location>
        <begin position="94"/>
        <end position="115"/>
    </location>
</feature>
<accession>A0A1M7Y5R1</accession>
<evidence type="ECO:0000259" key="2">
    <source>
        <dbReference type="Pfam" id="PF04892"/>
    </source>
</evidence>
<sequence length="291" mass="34128">MQKSTSYTTTAVILFSILTIVLEFTAYYFLKVSLLAFIITALLALLFCHTVLVLGLHFEACFSYQLLHLLMWGIILFLLYVGNDSDIITYSARLFLFPVIHWICCIIYCTLRNLWDEGSRYTNFKKYFRNSSILFLLLYTVFLVLWLFLHNTDYSYNKELSSLNLVPFFTLAGFITDFMDKNRTLSQIFFYLADRVLVYLPYGFFIILLMKRSSRLVRFLLLLLFPLVIEGLQALLSFGRCDIEDILYGLLGGFIGALLYHLLNRTFRNVKGMDFLETSRRFYSNRSSLHF</sequence>
<dbReference type="EMBL" id="FRFD01000004">
    <property type="protein sequence ID" value="SHO47822.1"/>
    <property type="molecule type" value="Genomic_DNA"/>
</dbReference>
<organism evidence="3 4">
    <name type="scientific">Anaerocolumna xylanovorans DSM 12503</name>
    <dbReference type="NCBI Taxonomy" id="1121345"/>
    <lineage>
        <taxon>Bacteria</taxon>
        <taxon>Bacillati</taxon>
        <taxon>Bacillota</taxon>
        <taxon>Clostridia</taxon>
        <taxon>Lachnospirales</taxon>
        <taxon>Lachnospiraceae</taxon>
        <taxon>Anaerocolumna</taxon>
    </lineage>
</organism>
<feature type="transmembrane region" description="Helical" evidence="1">
    <location>
        <begin position="188"/>
        <end position="209"/>
    </location>
</feature>
<gene>
    <name evidence="3" type="ORF">SAMN02745217_01665</name>
</gene>
<keyword evidence="1" id="KW-1133">Transmembrane helix</keyword>
<dbReference type="AlphaFoldDB" id="A0A1M7Y5R1"/>
<dbReference type="RefSeq" id="WP_073588360.1">
    <property type="nucleotide sequence ID" value="NZ_FRFD01000004.1"/>
</dbReference>
<proteinExistence type="predicted"/>
<feature type="transmembrane region" description="Helical" evidence="1">
    <location>
        <begin position="216"/>
        <end position="234"/>
    </location>
</feature>
<feature type="transmembrane region" description="Helical" evidence="1">
    <location>
        <begin position="246"/>
        <end position="263"/>
    </location>
</feature>
<keyword evidence="1" id="KW-0812">Transmembrane</keyword>
<feature type="transmembrane region" description="Helical" evidence="1">
    <location>
        <begin position="127"/>
        <end position="148"/>
    </location>
</feature>
<feature type="domain" description="VanZ-like" evidence="2">
    <location>
        <begin position="137"/>
        <end position="263"/>
    </location>
</feature>
<dbReference type="OrthoDB" id="2080727at2"/>
<protein>
    <submittedName>
        <fullName evidence="3">VanZ like family protein</fullName>
    </submittedName>
</protein>